<feature type="region of interest" description="Disordered" evidence="1">
    <location>
        <begin position="82"/>
        <end position="103"/>
    </location>
</feature>
<feature type="compositionally biased region" description="Basic and acidic residues" evidence="1">
    <location>
        <begin position="94"/>
        <end position="103"/>
    </location>
</feature>
<reference evidence="2 3" key="1">
    <citation type="journal article" date="2021" name="BMC Genomics">
        <title>Datura genome reveals duplications of psychoactive alkaloid biosynthetic genes and high mutation rate following tissue culture.</title>
        <authorList>
            <person name="Rajewski A."/>
            <person name="Carter-House D."/>
            <person name="Stajich J."/>
            <person name="Litt A."/>
        </authorList>
    </citation>
    <scope>NUCLEOTIDE SEQUENCE [LARGE SCALE GENOMIC DNA]</scope>
    <source>
        <strain evidence="2">AR-01</strain>
    </source>
</reference>
<gene>
    <name evidence="2" type="primary">SART1_2</name>
    <name evidence="2" type="ORF">HAX54_029341</name>
</gene>
<sequence>MDRDDAILFDDDDNEGENPTKNQKSFFEKAKRPCQNFSRSIASLINDSTFDNPIYVSGESQVVFTEIGDFVWRLQLDKSNKQKPSVDVLQNPSTKEEEPPSEEKYTLTGLMSTGKSNSKGVFSVVFASISWEGPGRKQEENACGNTSWS</sequence>
<proteinExistence type="predicted"/>
<accession>A0ABS8V7Y0</accession>
<evidence type="ECO:0000313" key="3">
    <source>
        <dbReference type="Proteomes" id="UP000823775"/>
    </source>
</evidence>
<protein>
    <submittedName>
        <fullName evidence="2">U4/U6.U5 tri-snRNP-associated protein 1</fullName>
    </submittedName>
</protein>
<feature type="region of interest" description="Disordered" evidence="1">
    <location>
        <begin position="1"/>
        <end position="29"/>
    </location>
</feature>
<dbReference type="EMBL" id="JACEIK010003636">
    <property type="protein sequence ID" value="MCD9642502.1"/>
    <property type="molecule type" value="Genomic_DNA"/>
</dbReference>
<evidence type="ECO:0000313" key="2">
    <source>
        <dbReference type="EMBL" id="MCD9642502.1"/>
    </source>
</evidence>
<dbReference type="Proteomes" id="UP000823775">
    <property type="component" value="Unassembled WGS sequence"/>
</dbReference>
<keyword evidence="3" id="KW-1185">Reference proteome</keyword>
<name>A0ABS8V7Y0_DATST</name>
<organism evidence="2 3">
    <name type="scientific">Datura stramonium</name>
    <name type="common">Jimsonweed</name>
    <name type="synonym">Common thornapple</name>
    <dbReference type="NCBI Taxonomy" id="4076"/>
    <lineage>
        <taxon>Eukaryota</taxon>
        <taxon>Viridiplantae</taxon>
        <taxon>Streptophyta</taxon>
        <taxon>Embryophyta</taxon>
        <taxon>Tracheophyta</taxon>
        <taxon>Spermatophyta</taxon>
        <taxon>Magnoliopsida</taxon>
        <taxon>eudicotyledons</taxon>
        <taxon>Gunneridae</taxon>
        <taxon>Pentapetalae</taxon>
        <taxon>asterids</taxon>
        <taxon>lamiids</taxon>
        <taxon>Solanales</taxon>
        <taxon>Solanaceae</taxon>
        <taxon>Solanoideae</taxon>
        <taxon>Datureae</taxon>
        <taxon>Datura</taxon>
    </lineage>
</organism>
<comment type="caution">
    <text evidence="2">The sequence shown here is derived from an EMBL/GenBank/DDBJ whole genome shotgun (WGS) entry which is preliminary data.</text>
</comment>
<feature type="compositionally biased region" description="Acidic residues" evidence="1">
    <location>
        <begin position="7"/>
        <end position="16"/>
    </location>
</feature>
<evidence type="ECO:0000256" key="1">
    <source>
        <dbReference type="SAM" id="MobiDB-lite"/>
    </source>
</evidence>